<evidence type="ECO:0000313" key="4">
    <source>
        <dbReference type="Proteomes" id="UP001454036"/>
    </source>
</evidence>
<dbReference type="EMBL" id="BAABME010004340">
    <property type="protein sequence ID" value="GAA0162012.1"/>
    <property type="molecule type" value="Genomic_DNA"/>
</dbReference>
<evidence type="ECO:0000313" key="3">
    <source>
        <dbReference type="EMBL" id="GAA0162012.1"/>
    </source>
</evidence>
<dbReference type="InterPro" id="IPR013103">
    <property type="entry name" value="RVT_2"/>
</dbReference>
<evidence type="ECO:0000259" key="2">
    <source>
        <dbReference type="Pfam" id="PF07727"/>
    </source>
</evidence>
<feature type="compositionally biased region" description="Low complexity" evidence="1">
    <location>
        <begin position="137"/>
        <end position="148"/>
    </location>
</feature>
<reference evidence="3 4" key="1">
    <citation type="submission" date="2024-01" db="EMBL/GenBank/DDBJ databases">
        <title>The complete chloroplast genome sequence of Lithospermum erythrorhizon: insights into the phylogenetic relationship among Boraginaceae species and the maternal lineages of purple gromwells.</title>
        <authorList>
            <person name="Okada T."/>
            <person name="Watanabe K."/>
        </authorList>
    </citation>
    <scope>NUCLEOTIDE SEQUENCE [LARGE SCALE GENOMIC DNA]</scope>
</reference>
<comment type="caution">
    <text evidence="3">The sequence shown here is derived from an EMBL/GenBank/DDBJ whole genome shotgun (WGS) entry which is preliminary data.</text>
</comment>
<feature type="compositionally biased region" description="Low complexity" evidence="1">
    <location>
        <begin position="68"/>
        <end position="88"/>
    </location>
</feature>
<dbReference type="Proteomes" id="UP001454036">
    <property type="component" value="Unassembled WGS sequence"/>
</dbReference>
<protein>
    <recommendedName>
        <fullName evidence="2">Reverse transcriptase Ty1/copia-type domain-containing protein</fullName>
    </recommendedName>
</protein>
<sequence length="255" mass="27260">MVEQNVNILNVARALSSSSSVSSTVPSLTPPQLLCDFETESGDDLEDVGGVLEEPVVLPASSNETTEAGVPGSATGAPTAGVPAAAVSEEMQGDVGESSSGGCLVGNEQLGRGQQTRLPSVKLRDFVTDTNQKCNPSPSSSLSSSKTSGTRYPIAHSVNYNRFSVGHRTFLTCVEPKSSQEAMLHLEWCEAMQKEITALEDNGTWSMVEGINYHDTFAPVAKMVTVRTFLAVAAMKQWELHQMDVHNAFLHEDLS</sequence>
<name>A0AAV3QIL1_LITER</name>
<keyword evidence="4" id="KW-1185">Reference proteome</keyword>
<gene>
    <name evidence="3" type="ORF">LIER_18203</name>
</gene>
<dbReference type="Pfam" id="PF07727">
    <property type="entry name" value="RVT_2"/>
    <property type="match status" value="1"/>
</dbReference>
<organism evidence="3 4">
    <name type="scientific">Lithospermum erythrorhizon</name>
    <name type="common">Purple gromwell</name>
    <name type="synonym">Lithospermum officinale var. erythrorhizon</name>
    <dbReference type="NCBI Taxonomy" id="34254"/>
    <lineage>
        <taxon>Eukaryota</taxon>
        <taxon>Viridiplantae</taxon>
        <taxon>Streptophyta</taxon>
        <taxon>Embryophyta</taxon>
        <taxon>Tracheophyta</taxon>
        <taxon>Spermatophyta</taxon>
        <taxon>Magnoliopsida</taxon>
        <taxon>eudicotyledons</taxon>
        <taxon>Gunneridae</taxon>
        <taxon>Pentapetalae</taxon>
        <taxon>asterids</taxon>
        <taxon>lamiids</taxon>
        <taxon>Boraginales</taxon>
        <taxon>Boraginaceae</taxon>
        <taxon>Boraginoideae</taxon>
        <taxon>Lithospermeae</taxon>
        <taxon>Lithospermum</taxon>
    </lineage>
</organism>
<evidence type="ECO:0000256" key="1">
    <source>
        <dbReference type="SAM" id="MobiDB-lite"/>
    </source>
</evidence>
<accession>A0AAV3QIL1</accession>
<dbReference type="AlphaFoldDB" id="A0AAV3QIL1"/>
<feature type="region of interest" description="Disordered" evidence="1">
    <location>
        <begin position="58"/>
        <end position="149"/>
    </location>
</feature>
<proteinExistence type="predicted"/>
<feature type="domain" description="Reverse transcriptase Ty1/copia-type" evidence="2">
    <location>
        <begin position="205"/>
        <end position="254"/>
    </location>
</feature>